<dbReference type="SUPFAM" id="SSF52922">
    <property type="entry name" value="TK C-terminal domain-like"/>
    <property type="match status" value="1"/>
</dbReference>
<sequence>MSLTAKATTASASALTTVTELGTGSDLGGVVAALYAATAHDQHKNKTVPLPLLRVAPTSLAHASLVAAAAVHVPGIAIMLATHESNIFEPLAGRVPILLIQYNPLPDLHSLPPIAYSYSESLEFSLEAIESALPKNSPFFKYSGPLTPSTVLVIPGTAPFLFESAISENQRVGILRISVQRPWSAKHLLATIPTSATNIAVLDFVSNFSNAFGTIFLDVAASSATSFNIKEIRVHGEISENVVANILKSAISVFDENAAFMNLHGDIVNSFANVTLSDVPSKEIDIEGPYVSLLNQIFKDRLNLSNVISEASVLQPEIDLKPKQIVSTARSRFIEQAKSLVASSAVSKGVTNPLKAWLQAQEPDSNNASNSVSLGRKAHDALGAARSYQQELSDFYEESGAHLLSPPTLVTATNKAATTPASKNGKLTGTSAEFGLGLHLSQLQERDRFIIKAQEIVASKTLPTNASAPLEAWIAAQTIGTNIATTSTTHGQEAYKHLSDVISTDQSTKYLRDFYQESAAYLLTKPPSRWILGGDALTHDIGASGVHHVVASKSNVNILILDTQPYSEKKNSLSPDTRRKDIGLYAMTYGGVYVASVALQSSFAGVVRALTEADAFNGPSVVVAYAPRVSTAGSASGSGVLVKGGAGLAATAALAALKETKQAVDEGYWPLYRWTPSAFGESSFCLDSEKMRGELEVFLERDRHISLIAAAEPTLELVPSVEKELQADVEAKIKDSYAALVANLNTTPVLILYGSDGGAAAGAAKRLVAEAKQRGLKPKLSVMDEYSVEDFVGHEHVVFVVSTAGQGEFPGNSRETWKALQGLKKGGEVDFGKMRYAVFAMGDSHYWPLPSDAHFFCKSGKDLDAKLEALGAPRLVSIGIGNDRDADGWQTGYKLFAADLWASLGVDFVEVSGPAVMVGTDDAIKEASNFLRGTIAPGLEDTTTGSLAELDQRLTKFHGIYQQDDRDIRESRLRAGLEAAYSFMVRVRVPGGVATPAQWVAIDNVSNKLANGTIKLTTRQAFQFHGIVKSKLKKAIQEINHALMDTLAACGDVNRNVMCNPNPSSSNVHAQVLNFSRKFSAHLTPNTNAYHEIWLDKKMVVTSEDVEPIYGKTYLPRKFKVAVAVPPYNDVDVFAHDLGYISIVDGDNLIGFNVTVGGGMGMTHSMNTTYPRLGDLLGFCTIEQAVNVGEKVVLVQRDFGDRTNRKHARLKYTIDDRGIDWFRNEVEQRLGYKLQPARPYTFISNGDRYGWSQGAKGTWAYTLFIQNGRVKDEEARMMKSGLRTIADDFVRRNVEGIEFRLTPNQHLMIAGVPAAEKWKFEAFLRKYELENGNLSGLRQHSMACVALPTCGLAMAESERYLPDLISLIENVLEVNGLRDDAITIRMTGCPNGCARPQIAEIAFIGKAPGTYNMYLGGGHNGERLNKIYKENLTERDIISELTPIIEDYAKYRANGEHFGDFVIRKNYVKATTSGKHFHDVEKLPTKVESTGQNGVLKIFAGGGSWIGLAFAGLVLAFLFLPLKNE</sequence>
<dbReference type="Gene3D" id="3.30.413.10">
    <property type="entry name" value="Sulfite Reductase Hemoprotein, domain 1"/>
    <property type="match status" value="2"/>
</dbReference>
<dbReference type="GO" id="GO:0004783">
    <property type="term" value="F:sulfite reductase (NADPH) activity"/>
    <property type="evidence" value="ECO:0007669"/>
    <property type="project" value="UniProtKB-EC"/>
</dbReference>
<protein>
    <recommendedName>
        <fullName evidence="5">assimilatory sulfite reductase (NADPH)</fullName>
        <ecNumber evidence="5">1.8.1.2</ecNumber>
    </recommendedName>
</protein>
<comment type="caution">
    <text evidence="18">The sequence shown here is derived from an EMBL/GenBank/DDBJ whole genome shotgun (WGS) entry which is preliminary data.</text>
</comment>
<comment type="cofactor">
    <cofactor evidence="1">
        <name>siroheme</name>
        <dbReference type="ChEBI" id="CHEBI:60052"/>
    </cofactor>
</comment>
<dbReference type="InterPro" id="IPR036136">
    <property type="entry name" value="Nit/Sulf_reduc_fer-like_dom_sf"/>
</dbReference>
<keyword evidence="12" id="KW-0408">Iron</keyword>
<dbReference type="PANTHER" id="PTHR11493">
    <property type="entry name" value="SULFITE REDUCTASE [NADPH] SUBUNIT BETA-RELATED"/>
    <property type="match status" value="1"/>
</dbReference>
<dbReference type="GO" id="GO:0009337">
    <property type="term" value="C:sulfite reductase complex (NADPH)"/>
    <property type="evidence" value="ECO:0007669"/>
    <property type="project" value="InterPro"/>
</dbReference>
<evidence type="ECO:0000256" key="11">
    <source>
        <dbReference type="ARBA" id="ARBA00023002"/>
    </source>
</evidence>
<dbReference type="GO" id="GO:0050311">
    <property type="term" value="F:sulfite reductase (ferredoxin) activity"/>
    <property type="evidence" value="ECO:0007669"/>
    <property type="project" value="TreeGrafter"/>
</dbReference>
<evidence type="ECO:0000313" key="19">
    <source>
        <dbReference type="Proteomes" id="UP001211907"/>
    </source>
</evidence>
<dbReference type="Proteomes" id="UP001211907">
    <property type="component" value="Unassembled WGS sequence"/>
</dbReference>
<evidence type="ECO:0000256" key="2">
    <source>
        <dbReference type="ARBA" id="ARBA00001966"/>
    </source>
</evidence>
<dbReference type="GO" id="GO:0050661">
    <property type="term" value="F:NADP binding"/>
    <property type="evidence" value="ECO:0007669"/>
    <property type="project" value="InterPro"/>
</dbReference>
<keyword evidence="16" id="KW-1133">Transmembrane helix</keyword>
<dbReference type="EC" id="1.8.1.2" evidence="5"/>
<dbReference type="GO" id="GO:0010181">
    <property type="term" value="F:FMN binding"/>
    <property type="evidence" value="ECO:0007669"/>
    <property type="project" value="InterPro"/>
</dbReference>
<dbReference type="InterPro" id="IPR029061">
    <property type="entry name" value="THDP-binding"/>
</dbReference>
<dbReference type="InterPro" id="IPR029039">
    <property type="entry name" value="Flavoprotein-like_sf"/>
</dbReference>
<dbReference type="GO" id="GO:0046872">
    <property type="term" value="F:metal ion binding"/>
    <property type="evidence" value="ECO:0007669"/>
    <property type="project" value="UniProtKB-KW"/>
</dbReference>
<dbReference type="InterPro" id="IPR005117">
    <property type="entry name" value="NiRdtase/SiRdtase_haem-b_fer"/>
</dbReference>
<dbReference type="SUPFAM" id="SSF55124">
    <property type="entry name" value="Nitrite/Sulfite reductase N-terminal domain-like"/>
    <property type="match status" value="2"/>
</dbReference>
<dbReference type="GO" id="GO:0000103">
    <property type="term" value="P:sulfate assimilation"/>
    <property type="evidence" value="ECO:0007669"/>
    <property type="project" value="UniProtKB-ARBA"/>
</dbReference>
<feature type="transmembrane region" description="Helical" evidence="16">
    <location>
        <begin position="1498"/>
        <end position="1520"/>
    </location>
</feature>
<reference evidence="18" key="1">
    <citation type="submission" date="2020-05" db="EMBL/GenBank/DDBJ databases">
        <title>Phylogenomic resolution of chytrid fungi.</title>
        <authorList>
            <person name="Stajich J.E."/>
            <person name="Amses K."/>
            <person name="Simmons R."/>
            <person name="Seto K."/>
            <person name="Myers J."/>
            <person name="Bonds A."/>
            <person name="Quandt C.A."/>
            <person name="Barry K."/>
            <person name="Liu P."/>
            <person name="Grigoriev I."/>
            <person name="Longcore J.E."/>
            <person name="James T.Y."/>
        </authorList>
    </citation>
    <scope>NUCLEOTIDE SEQUENCE</scope>
    <source>
        <strain evidence="18">JEL0513</strain>
    </source>
</reference>
<proteinExistence type="inferred from homology"/>
<keyword evidence="14" id="KW-0198">Cysteine biosynthesis</keyword>
<dbReference type="PROSITE" id="PS00365">
    <property type="entry name" value="NIR_SIR"/>
    <property type="match status" value="1"/>
</dbReference>
<comment type="pathway">
    <text evidence="3">Sulfur metabolism; hydrogen sulfide biosynthesis; hydrogen sulfide from sulfite (NADPH route): step 1/1.</text>
</comment>
<dbReference type="PRINTS" id="PR00397">
    <property type="entry name" value="SIROHAEM"/>
</dbReference>
<dbReference type="PROSITE" id="PS50902">
    <property type="entry name" value="FLAVODOXIN_LIKE"/>
    <property type="match status" value="1"/>
</dbReference>
<evidence type="ECO:0000256" key="8">
    <source>
        <dbReference type="ARBA" id="ARBA00022617"/>
    </source>
</evidence>
<dbReference type="InterPro" id="IPR001094">
    <property type="entry name" value="Flavdoxin-like"/>
</dbReference>
<evidence type="ECO:0000256" key="13">
    <source>
        <dbReference type="ARBA" id="ARBA00023014"/>
    </source>
</evidence>
<evidence type="ECO:0000256" key="14">
    <source>
        <dbReference type="ARBA" id="ARBA00023192"/>
    </source>
</evidence>
<accession>A0AAD5TCN9</accession>
<evidence type="ECO:0000256" key="5">
    <source>
        <dbReference type="ARBA" id="ARBA00012604"/>
    </source>
</evidence>
<evidence type="ECO:0000256" key="4">
    <source>
        <dbReference type="ARBA" id="ARBA00010429"/>
    </source>
</evidence>
<dbReference type="Gene3D" id="3.40.50.360">
    <property type="match status" value="1"/>
</dbReference>
<keyword evidence="7" id="KW-0028">Amino-acid biosynthesis</keyword>
<evidence type="ECO:0000256" key="16">
    <source>
        <dbReference type="SAM" id="Phobius"/>
    </source>
</evidence>
<evidence type="ECO:0000256" key="7">
    <source>
        <dbReference type="ARBA" id="ARBA00022605"/>
    </source>
</evidence>
<keyword evidence="16" id="KW-0472">Membrane</keyword>
<dbReference type="HAMAP" id="MF_01540">
    <property type="entry name" value="CysI"/>
    <property type="match status" value="1"/>
</dbReference>
<dbReference type="PANTHER" id="PTHR11493:SF47">
    <property type="entry name" value="SULFITE REDUCTASE [NADPH] SUBUNIT BETA"/>
    <property type="match status" value="1"/>
</dbReference>
<keyword evidence="13" id="KW-0411">Iron-sulfur</keyword>
<dbReference type="Gene3D" id="3.40.50.970">
    <property type="match status" value="1"/>
</dbReference>
<dbReference type="InterPro" id="IPR006067">
    <property type="entry name" value="NO2/SO3_Rdtase_4Fe4S_dom"/>
</dbReference>
<dbReference type="InterPro" id="IPR011786">
    <property type="entry name" value="CysI"/>
</dbReference>
<evidence type="ECO:0000256" key="12">
    <source>
        <dbReference type="ARBA" id="ARBA00023004"/>
    </source>
</evidence>
<keyword evidence="10" id="KW-0521">NADP</keyword>
<dbReference type="SUPFAM" id="SSF56014">
    <property type="entry name" value="Nitrite and sulphite reductase 4Fe-4S domain-like"/>
    <property type="match status" value="2"/>
</dbReference>
<dbReference type="InterPro" id="IPR045854">
    <property type="entry name" value="NO2/SO3_Rdtase_4Fe4S_sf"/>
</dbReference>
<keyword evidence="8" id="KW-0349">Heme</keyword>
<dbReference type="InterPro" id="IPR006066">
    <property type="entry name" value="NO2/SO3_Rdtase_FeS/sirohaem_BS"/>
</dbReference>
<comment type="similarity">
    <text evidence="4">Belongs to the nitrite and sulfite reductase 4Fe-4S domain family.</text>
</comment>
<dbReference type="SUPFAM" id="SSF52518">
    <property type="entry name" value="Thiamin diphosphate-binding fold (THDP-binding)"/>
    <property type="match status" value="1"/>
</dbReference>
<evidence type="ECO:0000259" key="17">
    <source>
        <dbReference type="PROSITE" id="PS50902"/>
    </source>
</evidence>
<dbReference type="Pfam" id="PF03460">
    <property type="entry name" value="NIR_SIR_ferr"/>
    <property type="match status" value="2"/>
</dbReference>
<dbReference type="Pfam" id="PF01077">
    <property type="entry name" value="NIR_SIR"/>
    <property type="match status" value="1"/>
</dbReference>
<gene>
    <name evidence="18" type="ORF">HK100_003517</name>
</gene>
<dbReference type="FunFam" id="3.30.413.10:FF:000004">
    <property type="entry name" value="Sulfite reductase [NADPH] hemoprotein beta-component"/>
    <property type="match status" value="1"/>
</dbReference>
<dbReference type="PRINTS" id="PR00369">
    <property type="entry name" value="FLAVODOXIN"/>
</dbReference>
<comment type="cofactor">
    <cofactor evidence="2">
        <name>[4Fe-4S] cluster</name>
        <dbReference type="ChEBI" id="CHEBI:49883"/>
    </cofactor>
</comment>
<dbReference type="GO" id="GO:0051539">
    <property type="term" value="F:4 iron, 4 sulfur cluster binding"/>
    <property type="evidence" value="ECO:0007669"/>
    <property type="project" value="UniProtKB-KW"/>
</dbReference>
<evidence type="ECO:0000256" key="6">
    <source>
        <dbReference type="ARBA" id="ARBA00022485"/>
    </source>
</evidence>
<dbReference type="FunFam" id="3.30.413.10:FF:000003">
    <property type="entry name" value="Sulfite reductase [NADPH] hemoprotein beta-component"/>
    <property type="match status" value="1"/>
</dbReference>
<dbReference type="InterPro" id="IPR045169">
    <property type="entry name" value="NO2/SO3_Rdtase_4Fe4S_prot"/>
</dbReference>
<dbReference type="GO" id="GO:0019344">
    <property type="term" value="P:cysteine biosynthetic process"/>
    <property type="evidence" value="ECO:0007669"/>
    <property type="project" value="UniProtKB-KW"/>
</dbReference>
<evidence type="ECO:0000256" key="3">
    <source>
        <dbReference type="ARBA" id="ARBA00004774"/>
    </source>
</evidence>
<evidence type="ECO:0000256" key="15">
    <source>
        <dbReference type="ARBA" id="ARBA00052219"/>
    </source>
</evidence>
<comment type="catalytic activity">
    <reaction evidence="15">
        <text>hydrogen sulfide + 3 NADP(+) + 3 H2O = sulfite + 3 NADPH + 4 H(+)</text>
        <dbReference type="Rhea" id="RHEA:13801"/>
        <dbReference type="ChEBI" id="CHEBI:15377"/>
        <dbReference type="ChEBI" id="CHEBI:15378"/>
        <dbReference type="ChEBI" id="CHEBI:17359"/>
        <dbReference type="ChEBI" id="CHEBI:29919"/>
        <dbReference type="ChEBI" id="CHEBI:57783"/>
        <dbReference type="ChEBI" id="CHEBI:58349"/>
        <dbReference type="EC" id="1.8.1.2"/>
    </reaction>
</comment>
<keyword evidence="11" id="KW-0560">Oxidoreductase</keyword>
<dbReference type="Gene3D" id="3.40.50.920">
    <property type="match status" value="1"/>
</dbReference>
<dbReference type="InterPro" id="IPR009014">
    <property type="entry name" value="Transketo_C/PFOR_II"/>
</dbReference>
<keyword evidence="9" id="KW-0479">Metal-binding</keyword>
<dbReference type="NCBIfam" id="TIGR02041">
    <property type="entry name" value="CysI"/>
    <property type="match status" value="1"/>
</dbReference>
<evidence type="ECO:0000256" key="9">
    <source>
        <dbReference type="ARBA" id="ARBA00022723"/>
    </source>
</evidence>
<keyword evidence="19" id="KW-1185">Reference proteome</keyword>
<dbReference type="GO" id="GO:0020037">
    <property type="term" value="F:heme binding"/>
    <property type="evidence" value="ECO:0007669"/>
    <property type="project" value="InterPro"/>
</dbReference>
<dbReference type="EMBL" id="JADGJH010000189">
    <property type="protein sequence ID" value="KAJ3134525.1"/>
    <property type="molecule type" value="Genomic_DNA"/>
</dbReference>
<feature type="domain" description="Flavodoxin-like" evidence="17">
    <location>
        <begin position="749"/>
        <end position="901"/>
    </location>
</feature>
<dbReference type="NCBIfam" id="NF010029">
    <property type="entry name" value="PRK13504.1"/>
    <property type="match status" value="1"/>
</dbReference>
<organism evidence="18 19">
    <name type="scientific">Physocladia obscura</name>
    <dbReference type="NCBI Taxonomy" id="109957"/>
    <lineage>
        <taxon>Eukaryota</taxon>
        <taxon>Fungi</taxon>
        <taxon>Fungi incertae sedis</taxon>
        <taxon>Chytridiomycota</taxon>
        <taxon>Chytridiomycota incertae sedis</taxon>
        <taxon>Chytridiomycetes</taxon>
        <taxon>Chytridiales</taxon>
        <taxon>Chytriomycetaceae</taxon>
        <taxon>Physocladia</taxon>
    </lineage>
</organism>
<evidence type="ECO:0000256" key="1">
    <source>
        <dbReference type="ARBA" id="ARBA00001929"/>
    </source>
</evidence>
<name>A0AAD5TCN9_9FUNG</name>
<keyword evidence="6" id="KW-0004">4Fe-4S</keyword>
<dbReference type="InterPro" id="IPR008254">
    <property type="entry name" value="Flavodoxin/NO_synth"/>
</dbReference>
<evidence type="ECO:0000256" key="10">
    <source>
        <dbReference type="ARBA" id="ARBA00022857"/>
    </source>
</evidence>
<dbReference type="Pfam" id="PF00258">
    <property type="entry name" value="Flavodoxin_1"/>
    <property type="match status" value="1"/>
</dbReference>
<dbReference type="SUPFAM" id="SSF52218">
    <property type="entry name" value="Flavoproteins"/>
    <property type="match status" value="1"/>
</dbReference>
<keyword evidence="16" id="KW-0812">Transmembrane</keyword>
<evidence type="ECO:0000313" key="18">
    <source>
        <dbReference type="EMBL" id="KAJ3134525.1"/>
    </source>
</evidence>